<organism evidence="2 3">
    <name type="scientific">Viridothelium virens</name>
    <name type="common">Speckled blister lichen</name>
    <name type="synonym">Trypethelium virens</name>
    <dbReference type="NCBI Taxonomy" id="1048519"/>
    <lineage>
        <taxon>Eukaryota</taxon>
        <taxon>Fungi</taxon>
        <taxon>Dikarya</taxon>
        <taxon>Ascomycota</taxon>
        <taxon>Pezizomycotina</taxon>
        <taxon>Dothideomycetes</taxon>
        <taxon>Dothideomycetes incertae sedis</taxon>
        <taxon>Trypetheliales</taxon>
        <taxon>Trypetheliaceae</taxon>
        <taxon>Viridothelium</taxon>
    </lineage>
</organism>
<reference evidence="2" key="1">
    <citation type="journal article" date="2020" name="Stud. Mycol.">
        <title>101 Dothideomycetes genomes: a test case for predicting lifestyles and emergence of pathogens.</title>
        <authorList>
            <person name="Haridas S."/>
            <person name="Albert R."/>
            <person name="Binder M."/>
            <person name="Bloem J."/>
            <person name="Labutti K."/>
            <person name="Salamov A."/>
            <person name="Andreopoulos B."/>
            <person name="Baker S."/>
            <person name="Barry K."/>
            <person name="Bills G."/>
            <person name="Bluhm B."/>
            <person name="Cannon C."/>
            <person name="Castanera R."/>
            <person name="Culley D."/>
            <person name="Daum C."/>
            <person name="Ezra D."/>
            <person name="Gonzalez J."/>
            <person name="Henrissat B."/>
            <person name="Kuo A."/>
            <person name="Liang C."/>
            <person name="Lipzen A."/>
            <person name="Lutzoni F."/>
            <person name="Magnuson J."/>
            <person name="Mondo S."/>
            <person name="Nolan M."/>
            <person name="Ohm R."/>
            <person name="Pangilinan J."/>
            <person name="Park H.-J."/>
            <person name="Ramirez L."/>
            <person name="Alfaro M."/>
            <person name="Sun H."/>
            <person name="Tritt A."/>
            <person name="Yoshinaga Y."/>
            <person name="Zwiers L.-H."/>
            <person name="Turgeon B."/>
            <person name="Goodwin S."/>
            <person name="Spatafora J."/>
            <person name="Crous P."/>
            <person name="Grigoriev I."/>
        </authorList>
    </citation>
    <scope>NUCLEOTIDE SEQUENCE</scope>
    <source>
        <strain evidence="2">Tuck. ex Michener</strain>
    </source>
</reference>
<dbReference type="Proteomes" id="UP000800092">
    <property type="component" value="Unassembled WGS sequence"/>
</dbReference>
<evidence type="ECO:0000256" key="1">
    <source>
        <dbReference type="SAM" id="MobiDB-lite"/>
    </source>
</evidence>
<feature type="compositionally biased region" description="Basic and acidic residues" evidence="1">
    <location>
        <begin position="20"/>
        <end position="29"/>
    </location>
</feature>
<protein>
    <submittedName>
        <fullName evidence="2">Uncharacterized protein</fullName>
    </submittedName>
</protein>
<proteinExistence type="predicted"/>
<accession>A0A6A6H2I8</accession>
<dbReference type="EMBL" id="ML991819">
    <property type="protein sequence ID" value="KAF2232048.1"/>
    <property type="molecule type" value="Genomic_DNA"/>
</dbReference>
<evidence type="ECO:0000313" key="2">
    <source>
        <dbReference type="EMBL" id="KAF2232048.1"/>
    </source>
</evidence>
<name>A0A6A6H2I8_VIRVR</name>
<evidence type="ECO:0000313" key="3">
    <source>
        <dbReference type="Proteomes" id="UP000800092"/>
    </source>
</evidence>
<gene>
    <name evidence="2" type="ORF">EV356DRAFT_534892</name>
</gene>
<feature type="compositionally biased region" description="Polar residues" evidence="1">
    <location>
        <begin position="1"/>
        <end position="11"/>
    </location>
</feature>
<feature type="region of interest" description="Disordered" evidence="1">
    <location>
        <begin position="1"/>
        <end position="75"/>
    </location>
</feature>
<dbReference type="AlphaFoldDB" id="A0A6A6H2I8"/>
<keyword evidence="3" id="KW-1185">Reference proteome</keyword>
<sequence length="102" mass="9907">MTVGSVLSKNQIAGMGGEGARVRGCEGARVRGCAPSQRLGGPGRPGGSAMASVPAKLLGAGRAGESDERDETPTLATPGAARATANAIANANAPQPALTGEP</sequence>